<name>A0AA37TQA6_9GAMM</name>
<dbReference type="Proteomes" id="UP001157439">
    <property type="component" value="Unassembled WGS sequence"/>
</dbReference>
<accession>A0AA37TQA6</accession>
<protein>
    <submittedName>
        <fullName evidence="2">Uncharacterized protein</fullName>
    </submittedName>
</protein>
<dbReference type="PROSITE" id="PS51257">
    <property type="entry name" value="PROKAR_LIPOPROTEIN"/>
    <property type="match status" value="1"/>
</dbReference>
<dbReference type="EMBL" id="BSPO01000003">
    <property type="protein sequence ID" value="GLS83693.1"/>
    <property type="molecule type" value="Genomic_DNA"/>
</dbReference>
<keyword evidence="3" id="KW-1185">Reference proteome</keyword>
<evidence type="ECO:0000313" key="2">
    <source>
        <dbReference type="EMBL" id="GLS83693.1"/>
    </source>
</evidence>
<comment type="caution">
    <text evidence="2">The sequence shown here is derived from an EMBL/GenBank/DDBJ whole genome shotgun (WGS) entry which is preliminary data.</text>
</comment>
<organism evidence="2 3">
    <name type="scientific">Paraferrimonas haliotis</name>
    <dbReference type="NCBI Taxonomy" id="2013866"/>
    <lineage>
        <taxon>Bacteria</taxon>
        <taxon>Pseudomonadati</taxon>
        <taxon>Pseudomonadota</taxon>
        <taxon>Gammaproteobacteria</taxon>
        <taxon>Alteromonadales</taxon>
        <taxon>Ferrimonadaceae</taxon>
        <taxon>Paraferrimonas</taxon>
    </lineage>
</organism>
<evidence type="ECO:0000313" key="3">
    <source>
        <dbReference type="Proteomes" id="UP001157439"/>
    </source>
</evidence>
<gene>
    <name evidence="2" type="ORF">GCM10007894_16700</name>
</gene>
<reference evidence="2 3" key="1">
    <citation type="journal article" date="2014" name="Int. J. Syst. Evol. Microbiol.">
        <title>Complete genome sequence of Corynebacterium casei LMG S-19264T (=DSM 44701T), isolated from a smear-ripened cheese.</title>
        <authorList>
            <consortium name="US DOE Joint Genome Institute (JGI-PGF)"/>
            <person name="Walter F."/>
            <person name="Albersmeier A."/>
            <person name="Kalinowski J."/>
            <person name="Ruckert C."/>
        </authorList>
    </citation>
    <scope>NUCLEOTIDE SEQUENCE [LARGE SCALE GENOMIC DNA]</scope>
    <source>
        <strain evidence="2 3">NBRC 112785</strain>
    </source>
</reference>
<sequence>MKKSLLSLALIPLIYACGSDSSDDPQVTPPVTPPPTEEPLESGVLLDSAVINIGYTRTTEGGETISGVTDDDGTFEYEVGDSIVFTIGAVSFPSVTPAAILTPLEIFAAESALDPAVLNAIRLLQTLDQDGDPSNGITITDTAKESATSAIDFTQSVEDFENSAEVIALISSGGQDEATVELVSGGDALAHFNQTLQQNELSDVAFEADFINDKRFAVWGFEHPIASILLSSDGSGEAQYAPTESNNYALDQTMMVSWQVDESGRLSLDFGSDDSASNWLITPIEFSDDSDAVEIALEASGASDEDDFSEVAQLLVPAIDISGQWQVSRMLSVCPEMMVDTATVGVRYDENSGYQADVDYQDKFMLAIDDNQAISCQSVMNDMANDALMFEEPMMLSLADLNQHLGDDSSRFVQTVDADTFIIFGSGFDPLQNAYSYSEYWTRTATEAPAPEPEPIELQGTWYQKDGSDSISIITFVDDEVYLQADFDPQGHQGMEWGLFALSGANELYQTSDFYDDNDSAGLSDAGVCGEQSGGDVVVVESTANNELSLSVTAFEQCADEQAESDSVVFMKLAGSDSLVGTWVYDSGENLNSVESFVLAFTFFDDGNYVHYEVNPEGEGGAGMEFGQYSVDSETSELLVSAVNDLNGDIGLNPESDALITVQEVTATRLTLEVTEDGATEQLFFNRVN</sequence>
<dbReference type="AlphaFoldDB" id="A0AA37TQA6"/>
<feature type="compositionally biased region" description="Pro residues" evidence="1">
    <location>
        <begin position="27"/>
        <end position="37"/>
    </location>
</feature>
<proteinExistence type="predicted"/>
<dbReference type="RefSeq" id="WP_095498725.1">
    <property type="nucleotide sequence ID" value="NZ_BSPO01000003.1"/>
</dbReference>
<evidence type="ECO:0000256" key="1">
    <source>
        <dbReference type="SAM" id="MobiDB-lite"/>
    </source>
</evidence>
<feature type="region of interest" description="Disordered" evidence="1">
    <location>
        <begin position="21"/>
        <end position="40"/>
    </location>
</feature>